<comment type="caution">
    <text evidence="2">The sequence shown here is derived from an EMBL/GenBank/DDBJ whole genome shotgun (WGS) entry which is preliminary data.</text>
</comment>
<organism evidence="2 3">
    <name type="scientific">Streptosporangium algeriense</name>
    <dbReference type="NCBI Taxonomy" id="1682748"/>
    <lineage>
        <taxon>Bacteria</taxon>
        <taxon>Bacillati</taxon>
        <taxon>Actinomycetota</taxon>
        <taxon>Actinomycetes</taxon>
        <taxon>Streptosporangiales</taxon>
        <taxon>Streptosporangiaceae</taxon>
        <taxon>Streptosporangium</taxon>
    </lineage>
</organism>
<accession>A0ABW3E545</accession>
<feature type="domain" description="Protein kinase" evidence="1">
    <location>
        <begin position="1"/>
        <end position="132"/>
    </location>
</feature>
<feature type="non-terminal residue" evidence="2">
    <location>
        <position position="132"/>
    </location>
</feature>
<keyword evidence="2" id="KW-0723">Serine/threonine-protein kinase</keyword>
<dbReference type="EMBL" id="JBHTHX010002483">
    <property type="protein sequence ID" value="MFD0890502.1"/>
    <property type="molecule type" value="Genomic_DNA"/>
</dbReference>
<name>A0ABW3E545_9ACTN</name>
<proteinExistence type="predicted"/>
<dbReference type="SUPFAM" id="SSF56112">
    <property type="entry name" value="Protein kinase-like (PK-like)"/>
    <property type="match status" value="1"/>
</dbReference>
<dbReference type="Pfam" id="PF00069">
    <property type="entry name" value="Pkinase"/>
    <property type="match status" value="1"/>
</dbReference>
<keyword evidence="2" id="KW-0418">Kinase</keyword>
<keyword evidence="2" id="KW-0808">Transferase</keyword>
<dbReference type="PROSITE" id="PS50011">
    <property type="entry name" value="PROTEIN_KINASE_DOM"/>
    <property type="match status" value="1"/>
</dbReference>
<dbReference type="InterPro" id="IPR000719">
    <property type="entry name" value="Prot_kinase_dom"/>
</dbReference>
<gene>
    <name evidence="2" type="ORF">ACFQ08_38670</name>
</gene>
<evidence type="ECO:0000313" key="2">
    <source>
        <dbReference type="EMBL" id="MFD0890502.1"/>
    </source>
</evidence>
<dbReference type="Gene3D" id="3.30.200.20">
    <property type="entry name" value="Phosphorylase Kinase, domain 1"/>
    <property type="match status" value="1"/>
</dbReference>
<dbReference type="InterPro" id="IPR011009">
    <property type="entry name" value="Kinase-like_dom_sf"/>
</dbReference>
<dbReference type="GO" id="GO:0004674">
    <property type="term" value="F:protein serine/threonine kinase activity"/>
    <property type="evidence" value="ECO:0007669"/>
    <property type="project" value="UniProtKB-KW"/>
</dbReference>
<dbReference type="Gene3D" id="1.10.510.10">
    <property type="entry name" value="Transferase(Phosphotransferase) domain 1"/>
    <property type="match status" value="1"/>
</dbReference>
<protein>
    <submittedName>
        <fullName evidence="2">Serine/threonine protein kinase</fullName>
    </submittedName>
</protein>
<keyword evidence="3" id="KW-1185">Reference proteome</keyword>
<reference evidence="3" key="1">
    <citation type="journal article" date="2019" name="Int. J. Syst. Evol. Microbiol.">
        <title>The Global Catalogue of Microorganisms (GCM) 10K type strain sequencing project: providing services to taxonomists for standard genome sequencing and annotation.</title>
        <authorList>
            <consortium name="The Broad Institute Genomics Platform"/>
            <consortium name="The Broad Institute Genome Sequencing Center for Infectious Disease"/>
            <person name="Wu L."/>
            <person name="Ma J."/>
        </authorList>
    </citation>
    <scope>NUCLEOTIDE SEQUENCE [LARGE SCALE GENOMIC DNA]</scope>
    <source>
        <strain evidence="3">CCUG 62974</strain>
    </source>
</reference>
<sequence length="132" mass="14406">MTDVSPGPGLLAGRYRLLERRDHTGASWRARDEVLGREVTIAEVRLPPPGPVRDRLLGQIRAAADLRHPGVTTLHDVISAPDRMWLVAEAVTGRSLVQIVRHEGPLPPERAAEVGLRVLDALTAAHERGVNL</sequence>
<evidence type="ECO:0000313" key="3">
    <source>
        <dbReference type="Proteomes" id="UP001597024"/>
    </source>
</evidence>
<dbReference type="Proteomes" id="UP001597024">
    <property type="component" value="Unassembled WGS sequence"/>
</dbReference>
<evidence type="ECO:0000259" key="1">
    <source>
        <dbReference type="PROSITE" id="PS50011"/>
    </source>
</evidence>